<comment type="caution">
    <text evidence="2">The sequence shown here is derived from an EMBL/GenBank/DDBJ whole genome shotgun (WGS) entry which is preliminary data.</text>
</comment>
<dbReference type="EMBL" id="SFCC01000001">
    <property type="protein sequence ID" value="RZQ65673.1"/>
    <property type="molecule type" value="Genomic_DNA"/>
</dbReference>
<protein>
    <recommendedName>
        <fullName evidence="4">PqqD family protein</fullName>
    </recommendedName>
</protein>
<proteinExistence type="predicted"/>
<sequence>MGTSEPGETEPLALHPLTYLADGGEVVVGRADTGTCAVFPADGAALLAELENGRTVADARDWYQRRFGETVDIAEFTATLRELGFVRDAGDTPVRGVRWQRLGRALFSPVAWCCYGLLLVAAVAVCIADTRLVPQRDHLFFSSYLLLVQLTFTYGQVPRALLHELFHLLAGRRIGVGSRIRVSQRFYFVVFETTLDGLAVRPRRQRYLPLLAGMLADVLVAAALTVAAYLLRAGDGSLTTAGRLCLALAFSTLLGLGWQFFVFLRTDIYYLVVTVTGCTDLHETAKVLLRNRFWTAVGRPGRATDESLLHPRDRSVARWYAPLMVLGYLAMAVALATVVLPVLWTFASTALSTLVDDTVPAARLWDAAGSLALTLFLPAVAGLLAVRSHRSRTSNPGTSHDR</sequence>
<evidence type="ECO:0000313" key="2">
    <source>
        <dbReference type="EMBL" id="RZQ65673.1"/>
    </source>
</evidence>
<dbReference type="Proteomes" id="UP000292003">
    <property type="component" value="Unassembled WGS sequence"/>
</dbReference>
<keyword evidence="1" id="KW-0472">Membrane</keyword>
<keyword evidence="1" id="KW-0812">Transmembrane</keyword>
<dbReference type="AlphaFoldDB" id="A0A4Q7JFK8"/>
<keyword evidence="1" id="KW-1133">Transmembrane helix</keyword>
<feature type="transmembrane region" description="Helical" evidence="1">
    <location>
        <begin position="367"/>
        <end position="386"/>
    </location>
</feature>
<feature type="transmembrane region" description="Helical" evidence="1">
    <location>
        <begin position="243"/>
        <end position="262"/>
    </location>
</feature>
<name>A0A4Q7JFK8_9PSEU</name>
<feature type="transmembrane region" description="Helical" evidence="1">
    <location>
        <begin position="106"/>
        <end position="127"/>
    </location>
</feature>
<organism evidence="2 3">
    <name type="scientific">Amycolatopsis suaedae</name>
    <dbReference type="NCBI Taxonomy" id="2510978"/>
    <lineage>
        <taxon>Bacteria</taxon>
        <taxon>Bacillati</taxon>
        <taxon>Actinomycetota</taxon>
        <taxon>Actinomycetes</taxon>
        <taxon>Pseudonocardiales</taxon>
        <taxon>Pseudonocardiaceae</taxon>
        <taxon>Amycolatopsis</taxon>
    </lineage>
</organism>
<feature type="transmembrane region" description="Helical" evidence="1">
    <location>
        <begin position="319"/>
        <end position="347"/>
    </location>
</feature>
<evidence type="ECO:0008006" key="4">
    <source>
        <dbReference type="Google" id="ProtNLM"/>
    </source>
</evidence>
<evidence type="ECO:0000256" key="1">
    <source>
        <dbReference type="SAM" id="Phobius"/>
    </source>
</evidence>
<dbReference type="OrthoDB" id="4515621at2"/>
<feature type="transmembrane region" description="Helical" evidence="1">
    <location>
        <begin position="207"/>
        <end position="231"/>
    </location>
</feature>
<accession>A0A4Q7JFK8</accession>
<gene>
    <name evidence="2" type="ORF">EWH70_00825</name>
</gene>
<evidence type="ECO:0000313" key="3">
    <source>
        <dbReference type="Proteomes" id="UP000292003"/>
    </source>
</evidence>
<reference evidence="2 3" key="1">
    <citation type="submission" date="2019-02" db="EMBL/GenBank/DDBJ databases">
        <title>Draft genome sequence of Amycolatopsis sp. 8-3EHSu isolated from roots of Suaeda maritima.</title>
        <authorList>
            <person name="Duangmal K."/>
            <person name="Chantavorakit T."/>
        </authorList>
    </citation>
    <scope>NUCLEOTIDE SEQUENCE [LARGE SCALE GENOMIC DNA]</scope>
    <source>
        <strain evidence="2 3">8-3EHSu</strain>
    </source>
</reference>
<keyword evidence="3" id="KW-1185">Reference proteome</keyword>
<dbReference type="RefSeq" id="WP_130473243.1">
    <property type="nucleotide sequence ID" value="NZ_SFCC01000001.1"/>
</dbReference>